<evidence type="ECO:0000256" key="3">
    <source>
        <dbReference type="ARBA" id="ARBA00022516"/>
    </source>
</evidence>
<evidence type="ECO:0000256" key="1">
    <source>
        <dbReference type="ARBA" id="ARBA00004141"/>
    </source>
</evidence>
<dbReference type="InterPro" id="IPR026055">
    <property type="entry name" value="FAR"/>
</dbReference>
<comment type="similarity">
    <text evidence="2 10">Belongs to the fatty acyl-CoA reductase family.</text>
</comment>
<keyword evidence="7 10" id="KW-0443">Lipid metabolism</keyword>
<evidence type="ECO:0000256" key="9">
    <source>
        <dbReference type="ARBA" id="ARBA00052530"/>
    </source>
</evidence>
<evidence type="ECO:0000256" key="4">
    <source>
        <dbReference type="ARBA" id="ARBA00022692"/>
    </source>
</evidence>
<dbReference type="Pfam" id="PF03015">
    <property type="entry name" value="Sterile"/>
    <property type="match status" value="1"/>
</dbReference>
<dbReference type="GO" id="GO:0016020">
    <property type="term" value="C:membrane"/>
    <property type="evidence" value="ECO:0007669"/>
    <property type="project" value="UniProtKB-SubCell"/>
</dbReference>
<keyword evidence="6 10" id="KW-1133">Transmembrane helix</keyword>
<reference evidence="13 14" key="1">
    <citation type="submission" date="2023-01" db="EMBL/GenBank/DDBJ databases">
        <authorList>
            <person name="Whitehead M."/>
        </authorList>
    </citation>
    <scope>NUCLEOTIDE SEQUENCE [LARGE SCALE GENOMIC DNA]</scope>
</reference>
<dbReference type="EMBL" id="CARXXK010000003">
    <property type="protein sequence ID" value="CAI6361733.1"/>
    <property type="molecule type" value="Genomic_DNA"/>
</dbReference>
<evidence type="ECO:0000256" key="6">
    <source>
        <dbReference type="ARBA" id="ARBA00022989"/>
    </source>
</evidence>
<dbReference type="PANTHER" id="PTHR11011:SF60">
    <property type="entry name" value="FATTY ACYL-COA REDUCTASE-RELATED"/>
    <property type="match status" value="1"/>
</dbReference>
<dbReference type="PANTHER" id="PTHR11011">
    <property type="entry name" value="MALE STERILITY PROTEIN 2-RELATED"/>
    <property type="match status" value="1"/>
</dbReference>
<organism evidence="13 14">
    <name type="scientific">Macrosiphum euphorbiae</name>
    <name type="common">potato aphid</name>
    <dbReference type="NCBI Taxonomy" id="13131"/>
    <lineage>
        <taxon>Eukaryota</taxon>
        <taxon>Metazoa</taxon>
        <taxon>Ecdysozoa</taxon>
        <taxon>Arthropoda</taxon>
        <taxon>Hexapoda</taxon>
        <taxon>Insecta</taxon>
        <taxon>Pterygota</taxon>
        <taxon>Neoptera</taxon>
        <taxon>Paraneoptera</taxon>
        <taxon>Hemiptera</taxon>
        <taxon>Sternorrhyncha</taxon>
        <taxon>Aphidomorpha</taxon>
        <taxon>Aphidoidea</taxon>
        <taxon>Aphididae</taxon>
        <taxon>Macrosiphini</taxon>
        <taxon>Macrosiphum</taxon>
    </lineage>
</organism>
<keyword evidence="14" id="KW-1185">Reference proteome</keyword>
<dbReference type="GO" id="GO:0005777">
    <property type="term" value="C:peroxisome"/>
    <property type="evidence" value="ECO:0007669"/>
    <property type="project" value="TreeGrafter"/>
</dbReference>
<name>A0AAV0X0S5_9HEMI</name>
<keyword evidence="10" id="KW-0560">Oxidoreductase</keyword>
<dbReference type="CDD" id="cd09071">
    <property type="entry name" value="FAR_C"/>
    <property type="match status" value="1"/>
</dbReference>
<dbReference type="Gene3D" id="3.40.50.720">
    <property type="entry name" value="NAD(P)-binding Rossmann-like Domain"/>
    <property type="match status" value="1"/>
</dbReference>
<comment type="function">
    <text evidence="10">Catalyzes the reduction of fatty acyl-CoA to fatty alcohols.</text>
</comment>
<keyword evidence="5 10" id="KW-0521">NADP</keyword>
<dbReference type="Pfam" id="PF07993">
    <property type="entry name" value="NAD_binding_4"/>
    <property type="match status" value="1"/>
</dbReference>
<dbReference type="FunFam" id="3.40.50.720:FF:000143">
    <property type="entry name" value="Fatty acyl-CoA reductase"/>
    <property type="match status" value="1"/>
</dbReference>
<keyword evidence="3 10" id="KW-0444">Lipid biosynthesis</keyword>
<feature type="domain" description="Thioester reductase (TE)" evidence="12">
    <location>
        <begin position="16"/>
        <end position="278"/>
    </location>
</feature>
<dbReference type="InterPro" id="IPR033640">
    <property type="entry name" value="FAR_C"/>
</dbReference>
<evidence type="ECO:0000256" key="7">
    <source>
        <dbReference type="ARBA" id="ARBA00023098"/>
    </source>
</evidence>
<evidence type="ECO:0000256" key="8">
    <source>
        <dbReference type="ARBA" id="ARBA00023136"/>
    </source>
</evidence>
<dbReference type="GO" id="GO:0080019">
    <property type="term" value="F:alcohol-forming very long-chain fatty acyl-CoA reductase activity"/>
    <property type="evidence" value="ECO:0007669"/>
    <property type="project" value="InterPro"/>
</dbReference>
<gene>
    <name evidence="13" type="ORF">MEUPH1_LOCUS16881</name>
</gene>
<keyword evidence="4 10" id="KW-0812">Transmembrane</keyword>
<evidence type="ECO:0000313" key="13">
    <source>
        <dbReference type="EMBL" id="CAI6361733.1"/>
    </source>
</evidence>
<evidence type="ECO:0000259" key="11">
    <source>
        <dbReference type="Pfam" id="PF03015"/>
    </source>
</evidence>
<evidence type="ECO:0000256" key="10">
    <source>
        <dbReference type="RuleBase" id="RU363097"/>
    </source>
</evidence>
<evidence type="ECO:0000256" key="5">
    <source>
        <dbReference type="ARBA" id="ARBA00022857"/>
    </source>
</evidence>
<dbReference type="AlphaFoldDB" id="A0AAV0X0S5"/>
<feature type="transmembrane region" description="Helical" evidence="10">
    <location>
        <begin position="463"/>
        <end position="483"/>
    </location>
</feature>
<dbReference type="EC" id="1.2.1.84" evidence="10"/>
<evidence type="ECO:0000256" key="2">
    <source>
        <dbReference type="ARBA" id="ARBA00005928"/>
    </source>
</evidence>
<dbReference type="InterPro" id="IPR013120">
    <property type="entry name" value="FAR_NAD-bd"/>
</dbReference>
<proteinExistence type="inferred from homology"/>
<dbReference type="GO" id="GO:0035336">
    <property type="term" value="P:long-chain fatty-acyl-CoA metabolic process"/>
    <property type="evidence" value="ECO:0007669"/>
    <property type="project" value="TreeGrafter"/>
</dbReference>
<dbReference type="Proteomes" id="UP001160148">
    <property type="component" value="Unassembled WGS sequence"/>
</dbReference>
<dbReference type="InterPro" id="IPR036291">
    <property type="entry name" value="NAD(P)-bd_dom_sf"/>
</dbReference>
<evidence type="ECO:0000313" key="14">
    <source>
        <dbReference type="Proteomes" id="UP001160148"/>
    </source>
</evidence>
<dbReference type="GO" id="GO:0102965">
    <property type="term" value="F:alcohol-forming long-chain fatty acyl-CoA reductase activity"/>
    <property type="evidence" value="ECO:0007669"/>
    <property type="project" value="UniProtKB-EC"/>
</dbReference>
<sequence>MEASIAESFRNGTVFVTGSTGFLGKILIEKLLRSCSMKNIALLVRSKKGLDSSQRVADICNQSIFDRLRIEKPDFMTKIKIIDGDLEQPSLGLSPRDHDWLIENVNFVFHCAATIKFNEPLPLALRINIQGTENLLELATKMNALKGFVHVSTAYSHCPKTEINEQFYPVSISAKELKKLIKRDENTQNVSVDWPNTYTFTKALTENVISKNENKLPISIFRPSIIGCTKSEPEPGWVDNMNGVSGIIASLIVGVLRTIQLSKEKMTDIVPVDYTVNALISVMWDTVNRHRDGDKKNKEPKIYNYVSSVESSICWDKIIEYTFETYQQVPPLESMWYMFFICSANRWVVNILRFFLHRIPGALVDLSFIIRGKNPKMLKIYERVENMNDLLKNFTTSEWKFDNSNTRELWSSLSQEDRKTFWFGFEEFDWKSYIKCTIYGIRKHILHEDLSNMTRALSKNRKLFWLHLLCIFLIICTVFQVYWKFMT</sequence>
<protein>
    <recommendedName>
        <fullName evidence="10">Fatty acyl-CoA reductase</fullName>
        <ecNumber evidence="10">1.2.1.84</ecNumber>
    </recommendedName>
</protein>
<accession>A0AAV0X0S5</accession>
<comment type="subcellular location">
    <subcellularLocation>
        <location evidence="1">Membrane</location>
        <topology evidence="1">Multi-pass membrane protein</topology>
    </subcellularLocation>
</comment>
<comment type="caution">
    <text evidence="13">The sequence shown here is derived from an EMBL/GenBank/DDBJ whole genome shotgun (WGS) entry which is preliminary data.</text>
</comment>
<comment type="catalytic activity">
    <reaction evidence="9 10">
        <text>a long-chain fatty acyl-CoA + 2 NADPH + 2 H(+) = a long-chain primary fatty alcohol + 2 NADP(+) + CoA</text>
        <dbReference type="Rhea" id="RHEA:52716"/>
        <dbReference type="ChEBI" id="CHEBI:15378"/>
        <dbReference type="ChEBI" id="CHEBI:57287"/>
        <dbReference type="ChEBI" id="CHEBI:57783"/>
        <dbReference type="ChEBI" id="CHEBI:58349"/>
        <dbReference type="ChEBI" id="CHEBI:77396"/>
        <dbReference type="ChEBI" id="CHEBI:83139"/>
        <dbReference type="EC" id="1.2.1.84"/>
    </reaction>
</comment>
<keyword evidence="8 10" id="KW-0472">Membrane</keyword>
<feature type="domain" description="Fatty acyl-CoA reductase C-terminal" evidence="11">
    <location>
        <begin position="356"/>
        <end position="448"/>
    </location>
</feature>
<dbReference type="SUPFAM" id="SSF51735">
    <property type="entry name" value="NAD(P)-binding Rossmann-fold domains"/>
    <property type="match status" value="1"/>
</dbReference>
<evidence type="ECO:0000259" key="12">
    <source>
        <dbReference type="Pfam" id="PF07993"/>
    </source>
</evidence>
<dbReference type="CDD" id="cd05236">
    <property type="entry name" value="FAR-N_SDR_e"/>
    <property type="match status" value="1"/>
</dbReference>